<comment type="caution">
    <text evidence="3">The sequence shown here is derived from an EMBL/GenBank/DDBJ whole genome shotgun (WGS) entry which is preliminary data.</text>
</comment>
<dbReference type="EMBL" id="RAZT01000004">
    <property type="protein sequence ID" value="RKN34062.1"/>
    <property type="molecule type" value="Genomic_DNA"/>
</dbReference>
<dbReference type="PANTHER" id="PTHR35525:SF3">
    <property type="entry name" value="BLL6575 PROTEIN"/>
    <property type="match status" value="1"/>
</dbReference>
<gene>
    <name evidence="3" type="ORF">D7044_10300</name>
</gene>
<dbReference type="RefSeq" id="WP_120688675.1">
    <property type="nucleotide sequence ID" value="NZ_RAZT01000004.1"/>
</dbReference>
<evidence type="ECO:0000313" key="3">
    <source>
        <dbReference type="EMBL" id="RKN34062.1"/>
    </source>
</evidence>
<organism evidence="3 4">
    <name type="scientific">Micromonospora musae</name>
    <dbReference type="NCBI Taxonomy" id="1894970"/>
    <lineage>
        <taxon>Bacteria</taxon>
        <taxon>Bacillati</taxon>
        <taxon>Actinomycetota</taxon>
        <taxon>Actinomycetes</taxon>
        <taxon>Micromonosporales</taxon>
        <taxon>Micromonosporaceae</taxon>
        <taxon>Micromonospora</taxon>
    </lineage>
</organism>
<dbReference type="InterPro" id="IPR021005">
    <property type="entry name" value="Znf_CGNR"/>
</dbReference>
<dbReference type="InterPro" id="IPR010852">
    <property type="entry name" value="ABATE"/>
</dbReference>
<reference evidence="3 4" key="1">
    <citation type="submission" date="2018-09" db="EMBL/GenBank/DDBJ databases">
        <title>Micromonospora sp. nov. MS1-9, isolated from a root of Musa sp.</title>
        <authorList>
            <person name="Kuncharoen N."/>
            <person name="Kudo T."/>
            <person name="Ohkuma M."/>
            <person name="Yuki M."/>
            <person name="Tanasupawat S."/>
        </authorList>
    </citation>
    <scope>NUCLEOTIDE SEQUENCE [LARGE SCALE GENOMIC DNA]</scope>
    <source>
        <strain evidence="3 4">MS1-9</strain>
    </source>
</reference>
<protein>
    <submittedName>
        <fullName evidence="3">CGNR zinc finger domain-containing protein</fullName>
    </submittedName>
</protein>
<dbReference type="PANTHER" id="PTHR35525">
    <property type="entry name" value="BLL6575 PROTEIN"/>
    <property type="match status" value="1"/>
</dbReference>
<accession>A0A3A9YA83</accession>
<feature type="domain" description="Zinc finger CGNR" evidence="2">
    <location>
        <begin position="132"/>
        <end position="174"/>
    </location>
</feature>
<name>A0A3A9YA83_9ACTN</name>
<dbReference type="Gene3D" id="1.10.3300.10">
    <property type="entry name" value="Jann2411-like domain"/>
    <property type="match status" value="1"/>
</dbReference>
<proteinExistence type="predicted"/>
<evidence type="ECO:0000256" key="1">
    <source>
        <dbReference type="SAM" id="MobiDB-lite"/>
    </source>
</evidence>
<dbReference type="Pfam" id="PF11706">
    <property type="entry name" value="zf-CGNR"/>
    <property type="match status" value="1"/>
</dbReference>
<sequence>MGAWSGTVITTWAQRAAVVANTDFGRLSDLEALLADAASFELPAGPDDLTLARTAAAGLREAFLRAGDGDAGGSAATLNMVMARLYARPRVTVDDEGWRTYVAGRGGSPTAEYLANAAWGLAQWVGQYGPDRLGRCRASRCRSVYLVRRWAAQRRYCSERCANRMYAAAFRRRQAGLGQPATDEGHAPADRPLPAARG</sequence>
<evidence type="ECO:0000259" key="2">
    <source>
        <dbReference type="Pfam" id="PF11706"/>
    </source>
</evidence>
<dbReference type="AlphaFoldDB" id="A0A3A9YA83"/>
<dbReference type="InterPro" id="IPR023286">
    <property type="entry name" value="ABATE_dom_sf"/>
</dbReference>
<dbReference type="Proteomes" id="UP000275865">
    <property type="component" value="Unassembled WGS sequence"/>
</dbReference>
<evidence type="ECO:0000313" key="4">
    <source>
        <dbReference type="Proteomes" id="UP000275865"/>
    </source>
</evidence>
<feature type="region of interest" description="Disordered" evidence="1">
    <location>
        <begin position="177"/>
        <end position="198"/>
    </location>
</feature>
<dbReference type="SUPFAM" id="SSF160904">
    <property type="entry name" value="Jann2411-like"/>
    <property type="match status" value="1"/>
</dbReference>